<name>A0ABT9ZZY5_9BACI</name>
<comment type="caution">
    <text evidence="1">The sequence shown here is derived from an EMBL/GenBank/DDBJ whole genome shotgun (WGS) entry which is preliminary data.</text>
</comment>
<dbReference type="Pfam" id="PF11553">
    <property type="entry name" value="DUF3231"/>
    <property type="match status" value="2"/>
</dbReference>
<dbReference type="InterPro" id="IPR012347">
    <property type="entry name" value="Ferritin-like"/>
</dbReference>
<gene>
    <name evidence="1" type="ORF">J2S74_004223</name>
</gene>
<accession>A0ABT9ZZY5</accession>
<organism evidence="1 2">
    <name type="scientific">Evansella vedderi</name>
    <dbReference type="NCBI Taxonomy" id="38282"/>
    <lineage>
        <taxon>Bacteria</taxon>
        <taxon>Bacillati</taxon>
        <taxon>Bacillota</taxon>
        <taxon>Bacilli</taxon>
        <taxon>Bacillales</taxon>
        <taxon>Bacillaceae</taxon>
        <taxon>Evansella</taxon>
    </lineage>
</organism>
<dbReference type="RefSeq" id="WP_307329505.1">
    <property type="nucleotide sequence ID" value="NZ_JAUSUG010000020.1"/>
</dbReference>
<dbReference type="EMBL" id="JAUSUG010000020">
    <property type="protein sequence ID" value="MDQ0256801.1"/>
    <property type="molecule type" value="Genomic_DNA"/>
</dbReference>
<dbReference type="InterPro" id="IPR021617">
    <property type="entry name" value="DUF3231"/>
</dbReference>
<keyword evidence="2" id="KW-1185">Reference proteome</keyword>
<proteinExistence type="predicted"/>
<evidence type="ECO:0000313" key="2">
    <source>
        <dbReference type="Proteomes" id="UP001230005"/>
    </source>
</evidence>
<evidence type="ECO:0008006" key="3">
    <source>
        <dbReference type="Google" id="ProtNLM"/>
    </source>
</evidence>
<dbReference type="Gene3D" id="1.20.1260.10">
    <property type="match status" value="2"/>
</dbReference>
<reference evidence="1 2" key="1">
    <citation type="submission" date="2023-07" db="EMBL/GenBank/DDBJ databases">
        <title>Genomic Encyclopedia of Type Strains, Phase IV (KMG-IV): sequencing the most valuable type-strain genomes for metagenomic binning, comparative biology and taxonomic classification.</title>
        <authorList>
            <person name="Goeker M."/>
        </authorList>
    </citation>
    <scope>NUCLEOTIDE SEQUENCE [LARGE SCALE GENOMIC DNA]</scope>
    <source>
        <strain evidence="1 2">DSM 9768</strain>
    </source>
</reference>
<sequence length="330" mass="37653">MEVSKIDFTAAEMGYLWHIYRAQGMNYCILTYFDSICEDNEIKELIRSNMEVSEKYLREIETIFSKNDFPIPIGFTVESDVNFTGERLYTDPLILFYQWFVAKGNLNFGSIAINTIARDDVFYFFDGYISDSLKFLNHSRRLLLEKGLWIRAPYIPQPTKVEFVKKESFLNGWFGDTRPLIGVEIASLFYNIITNTLGESFLTSFIQVTDRTDVKNYFIRGKEIAMKHMEILSKTLKEEELPAPSTWNSGITASTAAPFSEKLMLSLVTFLNSQGLSNYGIAASTSARTDIGINFNRLAAEVAKFAEDGTSLLIENGWMEAPPHAPKRRK</sequence>
<evidence type="ECO:0000313" key="1">
    <source>
        <dbReference type="EMBL" id="MDQ0256801.1"/>
    </source>
</evidence>
<protein>
    <recommendedName>
        <fullName evidence="3">DUF3231 family protein</fullName>
    </recommendedName>
</protein>
<dbReference type="Proteomes" id="UP001230005">
    <property type="component" value="Unassembled WGS sequence"/>
</dbReference>